<feature type="transmembrane region" description="Helical" evidence="1">
    <location>
        <begin position="12"/>
        <end position="33"/>
    </location>
</feature>
<protein>
    <submittedName>
        <fullName evidence="2">Uncharacterized protein</fullName>
    </submittedName>
</protein>
<comment type="caution">
    <text evidence="2">The sequence shown here is derived from an EMBL/GenBank/DDBJ whole genome shotgun (WGS) entry which is preliminary data.</text>
</comment>
<proteinExistence type="predicted"/>
<gene>
    <name evidence="2" type="ORF">ILYODFUR_015079</name>
</gene>
<keyword evidence="3" id="KW-1185">Reference proteome</keyword>
<organism evidence="2 3">
    <name type="scientific">Ilyodon furcidens</name>
    <name type="common">goldbreast splitfin</name>
    <dbReference type="NCBI Taxonomy" id="33524"/>
    <lineage>
        <taxon>Eukaryota</taxon>
        <taxon>Metazoa</taxon>
        <taxon>Chordata</taxon>
        <taxon>Craniata</taxon>
        <taxon>Vertebrata</taxon>
        <taxon>Euteleostomi</taxon>
        <taxon>Actinopterygii</taxon>
        <taxon>Neopterygii</taxon>
        <taxon>Teleostei</taxon>
        <taxon>Neoteleostei</taxon>
        <taxon>Acanthomorphata</taxon>
        <taxon>Ovalentaria</taxon>
        <taxon>Atherinomorphae</taxon>
        <taxon>Cyprinodontiformes</taxon>
        <taxon>Goodeidae</taxon>
        <taxon>Ilyodon</taxon>
    </lineage>
</organism>
<keyword evidence="1" id="KW-1133">Transmembrane helix</keyword>
<evidence type="ECO:0000256" key="1">
    <source>
        <dbReference type="SAM" id="Phobius"/>
    </source>
</evidence>
<name>A0ABV0TV10_9TELE</name>
<keyword evidence="1" id="KW-0812">Transmembrane</keyword>
<evidence type="ECO:0000313" key="3">
    <source>
        <dbReference type="Proteomes" id="UP001482620"/>
    </source>
</evidence>
<evidence type="ECO:0000313" key="2">
    <source>
        <dbReference type="EMBL" id="MEQ2236671.1"/>
    </source>
</evidence>
<keyword evidence="1" id="KW-0472">Membrane</keyword>
<sequence length="81" mass="9263">MSCTTIGIKARLPVHFVTCCDVIAFTGLIPGSLWRGRDQSNRIELIILILKRSSCLFLRRFIDSRQSFCYNKSFKSLSMSD</sequence>
<dbReference type="Proteomes" id="UP001482620">
    <property type="component" value="Unassembled WGS sequence"/>
</dbReference>
<reference evidence="2 3" key="1">
    <citation type="submission" date="2021-06" db="EMBL/GenBank/DDBJ databases">
        <authorList>
            <person name="Palmer J.M."/>
        </authorList>
    </citation>
    <scope>NUCLEOTIDE SEQUENCE [LARGE SCALE GENOMIC DNA]</scope>
    <source>
        <strain evidence="3">if_2019</strain>
        <tissue evidence="2">Muscle</tissue>
    </source>
</reference>
<dbReference type="EMBL" id="JAHRIQ010047645">
    <property type="protein sequence ID" value="MEQ2236671.1"/>
    <property type="molecule type" value="Genomic_DNA"/>
</dbReference>
<accession>A0ABV0TV10</accession>